<evidence type="ECO:0000256" key="3">
    <source>
        <dbReference type="ARBA" id="ARBA00023002"/>
    </source>
</evidence>
<organism evidence="12 13">
    <name type="scientific">Cichlidogyrus casuarinus</name>
    <dbReference type="NCBI Taxonomy" id="1844966"/>
    <lineage>
        <taxon>Eukaryota</taxon>
        <taxon>Metazoa</taxon>
        <taxon>Spiralia</taxon>
        <taxon>Lophotrochozoa</taxon>
        <taxon>Platyhelminthes</taxon>
        <taxon>Monogenea</taxon>
        <taxon>Monopisthocotylea</taxon>
        <taxon>Dactylogyridea</taxon>
        <taxon>Ancyrocephalidae</taxon>
        <taxon>Cichlidogyrus</taxon>
    </lineage>
</organism>
<keyword evidence="13" id="KW-1185">Reference proteome</keyword>
<dbReference type="Gene3D" id="3.40.309.10">
    <property type="entry name" value="Aldehyde Dehydrogenase, Chain A, domain 2"/>
    <property type="match status" value="1"/>
</dbReference>
<dbReference type="InterPro" id="IPR015590">
    <property type="entry name" value="Aldehyde_DH_dom"/>
</dbReference>
<evidence type="ECO:0000256" key="8">
    <source>
        <dbReference type="RuleBase" id="RU003345"/>
    </source>
</evidence>
<dbReference type="InterPro" id="IPR005931">
    <property type="entry name" value="P5CDH/ALDH4A1"/>
</dbReference>
<dbReference type="GO" id="GO:0003842">
    <property type="term" value="F:L-glutamate gamma-semialdehyde dehydrogenase activity"/>
    <property type="evidence" value="ECO:0007669"/>
    <property type="project" value="UniProtKB-UniRule"/>
</dbReference>
<dbReference type="InterPro" id="IPR016161">
    <property type="entry name" value="Ald_DH/histidinol_DH"/>
</dbReference>
<dbReference type="Pfam" id="PF00171">
    <property type="entry name" value="Aldedh"/>
    <property type="match status" value="1"/>
</dbReference>
<protein>
    <recommendedName>
        <fullName evidence="9 10">Multifunctional fusion protein</fullName>
    </recommendedName>
    <domain>
        <recommendedName>
            <fullName evidence="10">Delta-1-pyrroline-5-carboxylate dehydrogenase</fullName>
            <shortName evidence="10">P5C dehydrogenase</shortName>
        </recommendedName>
        <alternativeName>
            <fullName evidence="9">L-glutamate gamma-semialdehyde dehydrogenase</fullName>
        </alternativeName>
    </domain>
    <domain>
        <recommendedName>
            <fullName evidence="9">L-glutamate gamma-semialdehyde dehydrogenase</fullName>
            <ecNumber evidence="9">1.2.1.88</ecNumber>
        </recommendedName>
    </domain>
</protein>
<evidence type="ECO:0000256" key="10">
    <source>
        <dbReference type="RuleBase" id="RU366030"/>
    </source>
</evidence>
<dbReference type="PROSITE" id="PS00070">
    <property type="entry name" value="ALDEHYDE_DEHYDR_CYS"/>
    <property type="match status" value="1"/>
</dbReference>
<evidence type="ECO:0000256" key="2">
    <source>
        <dbReference type="ARBA" id="ARBA00009986"/>
    </source>
</evidence>
<dbReference type="PROSITE" id="PS00687">
    <property type="entry name" value="ALDEHYDE_DEHYDR_GLU"/>
    <property type="match status" value="1"/>
</dbReference>
<proteinExistence type="inferred from homology"/>
<dbReference type="AlphaFoldDB" id="A0ABD2QCQ5"/>
<dbReference type="InterPro" id="IPR016163">
    <property type="entry name" value="Ald_DH_C"/>
</dbReference>
<comment type="pathway">
    <text evidence="1 9">Amino-acid degradation; L-proline degradation into L-glutamate; L-glutamate from L-proline: step 2/2.</text>
</comment>
<keyword evidence="4 9" id="KW-0520">NAD</keyword>
<keyword evidence="3 8" id="KW-0560">Oxidoreductase</keyword>
<dbReference type="Proteomes" id="UP001626550">
    <property type="component" value="Unassembled WGS sequence"/>
</dbReference>
<keyword evidence="5 9" id="KW-0642">Proline metabolism</keyword>
<evidence type="ECO:0000256" key="4">
    <source>
        <dbReference type="ARBA" id="ARBA00023027"/>
    </source>
</evidence>
<feature type="active site" evidence="7">
    <location>
        <position position="286"/>
    </location>
</feature>
<dbReference type="InterPro" id="IPR016160">
    <property type="entry name" value="Ald_DH_CS_CYS"/>
</dbReference>
<dbReference type="Gene3D" id="3.40.605.10">
    <property type="entry name" value="Aldehyde Dehydrogenase, Chain A, domain 1"/>
    <property type="match status" value="1"/>
</dbReference>
<sequence length="536" mass="59234">MILASGRSRSLISRSLSIRWYKAVNEPVLLHKPGSEERRKLDSELADMLSKAPFNPFEHGKKLARFSYADKGQIAEAIETAIEARKKWSRVPFEKRAEILLKAADLVSNSYRYKLLAATILGQAKTIFQAEIDAAAEMADFFRFNVQFAYQMLEYSPIDGPDCSNSSLYRPTEGFWAAIPPFNFTAIAGNLATAPILMGNAVLWKPSDTAVLSNYITYTLLLEAGIPEGVINFVPADGPTFGEVVTSHPMLAGINFTGSTKTYRHILKTMANKIELYRGYPKTIGECGGKNFHFVHPSADLAEAALGTVRSAFEYSGQKCSACSRCYVPKGSWDQFRDLLLQHHKQLKLGSPLENDTFTSAVIDKTAFNKIKSYLDYAVSNPKVEVVAGGKYDGSKGYFIEPTILRTDDPKDKLMTDDIFGPVVTVFVYEENRLSEALDLVDSTSDYALTGSIFAKDEQFIKSTKDRLIDCTGNLYINAQSTGSIVGQQPFGGARLSGTNDKAGGPQYVSRFCSPLSIKTQQKPIQHWRQAHMGSS</sequence>
<evidence type="ECO:0000256" key="1">
    <source>
        <dbReference type="ARBA" id="ARBA00004786"/>
    </source>
</evidence>
<dbReference type="FunFam" id="3.40.309.10:FF:000005">
    <property type="entry name" value="1-pyrroline-5-carboxylate dehydrogenase 1"/>
    <property type="match status" value="1"/>
</dbReference>
<evidence type="ECO:0000259" key="11">
    <source>
        <dbReference type="Pfam" id="PF00171"/>
    </source>
</evidence>
<dbReference type="FunFam" id="3.40.605.10:FF:000006">
    <property type="entry name" value="1-pyrroline-5-carboxylate dehydrogenase"/>
    <property type="match status" value="1"/>
</dbReference>
<name>A0ABD2QCQ5_9PLAT</name>
<evidence type="ECO:0000313" key="12">
    <source>
        <dbReference type="EMBL" id="KAL3317325.1"/>
    </source>
</evidence>
<evidence type="ECO:0000256" key="7">
    <source>
        <dbReference type="PROSITE-ProRule" id="PRU10007"/>
    </source>
</evidence>
<accession>A0ABD2QCQ5</accession>
<dbReference type="EC" id="1.2.1.88" evidence="9"/>
<dbReference type="PANTHER" id="PTHR42862">
    <property type="entry name" value="DELTA-1-PYRROLINE-5-CARBOXYLATE DEHYDROGENASE 1, ISOFORM A-RELATED"/>
    <property type="match status" value="1"/>
</dbReference>
<dbReference type="NCBIfam" id="TIGR01236">
    <property type="entry name" value="D1pyr5carbox1"/>
    <property type="match status" value="1"/>
</dbReference>
<feature type="domain" description="Aldehyde dehydrogenase" evidence="11">
    <location>
        <begin position="54"/>
        <end position="514"/>
    </location>
</feature>
<dbReference type="InterPro" id="IPR016162">
    <property type="entry name" value="Ald_DH_N"/>
</dbReference>
<reference evidence="12 13" key="1">
    <citation type="submission" date="2024-11" db="EMBL/GenBank/DDBJ databases">
        <title>Adaptive evolution of stress response genes in parasites aligns with host niche diversity.</title>
        <authorList>
            <person name="Hahn C."/>
            <person name="Resl P."/>
        </authorList>
    </citation>
    <scope>NUCLEOTIDE SEQUENCE [LARGE SCALE GENOMIC DNA]</scope>
    <source>
        <strain evidence="12">EGGRZ-B1_66</strain>
        <tissue evidence="12">Body</tissue>
    </source>
</reference>
<evidence type="ECO:0000313" key="13">
    <source>
        <dbReference type="Proteomes" id="UP001626550"/>
    </source>
</evidence>
<dbReference type="InterPro" id="IPR029510">
    <property type="entry name" value="Ald_DH_CS_GLU"/>
</dbReference>
<comment type="similarity">
    <text evidence="2 8">Belongs to the aldehyde dehydrogenase family.</text>
</comment>
<dbReference type="InterPro" id="IPR050485">
    <property type="entry name" value="Proline_metab_enzyme"/>
</dbReference>
<gene>
    <name evidence="12" type="primary">ALDH4A1</name>
    <name evidence="12" type="ORF">Ciccas_004019</name>
</gene>
<evidence type="ECO:0000256" key="5">
    <source>
        <dbReference type="ARBA" id="ARBA00023062"/>
    </source>
</evidence>
<comment type="catalytic activity">
    <reaction evidence="6 9">
        <text>L-glutamate 5-semialdehyde + NAD(+) + H2O = L-glutamate + NADH + 2 H(+)</text>
        <dbReference type="Rhea" id="RHEA:30235"/>
        <dbReference type="ChEBI" id="CHEBI:15377"/>
        <dbReference type="ChEBI" id="CHEBI:15378"/>
        <dbReference type="ChEBI" id="CHEBI:29985"/>
        <dbReference type="ChEBI" id="CHEBI:57540"/>
        <dbReference type="ChEBI" id="CHEBI:57945"/>
        <dbReference type="ChEBI" id="CHEBI:58066"/>
        <dbReference type="EC" id="1.2.1.88"/>
    </reaction>
</comment>
<dbReference type="PANTHER" id="PTHR42862:SF1">
    <property type="entry name" value="DELTA-1-PYRROLINE-5-CARBOXYLATE DEHYDROGENASE 2, ISOFORM A-RELATED"/>
    <property type="match status" value="1"/>
</dbReference>
<dbReference type="EMBL" id="JBJKFK010000400">
    <property type="protein sequence ID" value="KAL3317325.1"/>
    <property type="molecule type" value="Genomic_DNA"/>
</dbReference>
<comment type="caution">
    <text evidence="12">The sequence shown here is derived from an EMBL/GenBank/DDBJ whole genome shotgun (WGS) entry which is preliminary data.</text>
</comment>
<dbReference type="GO" id="GO:0010133">
    <property type="term" value="P:L-proline catabolic process to L-glutamate"/>
    <property type="evidence" value="ECO:0007669"/>
    <property type="project" value="UniProtKB-UniRule"/>
</dbReference>
<evidence type="ECO:0000256" key="6">
    <source>
        <dbReference type="ARBA" id="ARBA00048142"/>
    </source>
</evidence>
<dbReference type="SUPFAM" id="SSF53720">
    <property type="entry name" value="ALDH-like"/>
    <property type="match status" value="1"/>
</dbReference>
<evidence type="ECO:0000256" key="9">
    <source>
        <dbReference type="RuleBase" id="RU366016"/>
    </source>
</evidence>